<evidence type="ECO:0000313" key="3">
    <source>
        <dbReference type="Proteomes" id="UP000228535"/>
    </source>
</evidence>
<comment type="caution">
    <text evidence="2">The sequence shown here is derived from an EMBL/GenBank/DDBJ whole genome shotgun (WGS) entry which is preliminary data.</text>
</comment>
<evidence type="ECO:0000259" key="1">
    <source>
        <dbReference type="PROSITE" id="PS51729"/>
    </source>
</evidence>
<dbReference type="RefSeq" id="WP_100335541.1">
    <property type="nucleotide sequence ID" value="NZ_PGFA01000001.1"/>
</dbReference>
<name>A0A2M9BPG8_9BACT</name>
<dbReference type="Gene3D" id="3.40.630.30">
    <property type="match status" value="1"/>
</dbReference>
<dbReference type="PANTHER" id="PTHR31435:SF10">
    <property type="entry name" value="BSR4717 PROTEIN"/>
    <property type="match status" value="1"/>
</dbReference>
<feature type="domain" description="N-acetyltransferase" evidence="1">
    <location>
        <begin position="11"/>
        <end position="96"/>
    </location>
</feature>
<dbReference type="InterPro" id="IPR016181">
    <property type="entry name" value="Acyl_CoA_acyltransferase"/>
</dbReference>
<dbReference type="SUPFAM" id="SSF55729">
    <property type="entry name" value="Acyl-CoA N-acyltransferases (Nat)"/>
    <property type="match status" value="1"/>
</dbReference>
<dbReference type="EMBL" id="PGFA01000001">
    <property type="protein sequence ID" value="PJJ59855.1"/>
    <property type="molecule type" value="Genomic_DNA"/>
</dbReference>
<dbReference type="InterPro" id="IPR031165">
    <property type="entry name" value="GNAT_YJDJ"/>
</dbReference>
<dbReference type="OrthoDB" id="9793389at2"/>
<dbReference type="PROSITE" id="PS51729">
    <property type="entry name" value="GNAT_YJDJ"/>
    <property type="match status" value="1"/>
</dbReference>
<sequence>MKPELQALPLIDNSGSHRFELTVNYATAFMEYGNREGALALFHTEVPGQLEGQGVGTALVEKVLAEVERRQQQLIPLCPFVTSYLKRHPEWQRLVAPAYQRWFQPPAEA</sequence>
<gene>
    <name evidence="2" type="ORF">CLV45_1277</name>
</gene>
<reference evidence="2 3" key="1">
    <citation type="submission" date="2017-11" db="EMBL/GenBank/DDBJ databases">
        <title>Genomic Encyclopedia of Archaeal and Bacterial Type Strains, Phase II (KMG-II): From Individual Species to Whole Genera.</title>
        <authorList>
            <person name="Goeker M."/>
        </authorList>
    </citation>
    <scope>NUCLEOTIDE SEQUENCE [LARGE SCALE GENOMIC DNA]</scope>
    <source>
        <strain evidence="2 3">DSM 11115</strain>
    </source>
</reference>
<accession>A0A2M9BPG8</accession>
<protein>
    <recommendedName>
        <fullName evidence="1">N-acetyltransferase domain-containing protein</fullName>
    </recommendedName>
</protein>
<dbReference type="Proteomes" id="UP000228535">
    <property type="component" value="Unassembled WGS sequence"/>
</dbReference>
<dbReference type="PANTHER" id="PTHR31435">
    <property type="entry name" value="PROTEIN NATD1"/>
    <property type="match status" value="1"/>
</dbReference>
<dbReference type="Pfam" id="PF14542">
    <property type="entry name" value="Acetyltransf_CG"/>
    <property type="match status" value="1"/>
</dbReference>
<dbReference type="InterPro" id="IPR045057">
    <property type="entry name" value="Gcn5-rel_NAT"/>
</dbReference>
<dbReference type="AlphaFoldDB" id="A0A2M9BPG8"/>
<organism evidence="2 3">
    <name type="scientific">Hymenobacter chitinivorans DSM 11115</name>
    <dbReference type="NCBI Taxonomy" id="1121954"/>
    <lineage>
        <taxon>Bacteria</taxon>
        <taxon>Pseudomonadati</taxon>
        <taxon>Bacteroidota</taxon>
        <taxon>Cytophagia</taxon>
        <taxon>Cytophagales</taxon>
        <taxon>Hymenobacteraceae</taxon>
        <taxon>Hymenobacter</taxon>
    </lineage>
</organism>
<proteinExistence type="predicted"/>
<evidence type="ECO:0000313" key="2">
    <source>
        <dbReference type="EMBL" id="PJJ59855.1"/>
    </source>
</evidence>
<keyword evidence="3" id="KW-1185">Reference proteome</keyword>